<gene>
    <name evidence="2" type="ORF">OEZ60_09325</name>
</gene>
<dbReference type="EMBL" id="JAOVQO010000007">
    <property type="protein sequence ID" value="MCU9848207.1"/>
    <property type="molecule type" value="Genomic_DNA"/>
</dbReference>
<keyword evidence="3" id="KW-1185">Reference proteome</keyword>
<feature type="domain" description="Methyltransferase" evidence="1">
    <location>
        <begin position="60"/>
        <end position="149"/>
    </location>
</feature>
<dbReference type="InterPro" id="IPR029063">
    <property type="entry name" value="SAM-dependent_MTases_sf"/>
</dbReference>
<protein>
    <submittedName>
        <fullName evidence="2">Methyltransferase domain-containing protein</fullName>
    </submittedName>
</protein>
<evidence type="ECO:0000313" key="3">
    <source>
        <dbReference type="Proteomes" id="UP001209535"/>
    </source>
</evidence>
<keyword evidence="2" id="KW-0808">Transferase</keyword>
<proteinExistence type="predicted"/>
<keyword evidence="2" id="KW-0489">Methyltransferase</keyword>
<dbReference type="Proteomes" id="UP001209535">
    <property type="component" value="Unassembled WGS sequence"/>
</dbReference>
<dbReference type="Pfam" id="PF13649">
    <property type="entry name" value="Methyltransf_25"/>
    <property type="match status" value="1"/>
</dbReference>
<evidence type="ECO:0000259" key="1">
    <source>
        <dbReference type="Pfam" id="PF13649"/>
    </source>
</evidence>
<evidence type="ECO:0000313" key="2">
    <source>
        <dbReference type="EMBL" id="MCU9848207.1"/>
    </source>
</evidence>
<dbReference type="RefSeq" id="WP_263335340.1">
    <property type="nucleotide sequence ID" value="NZ_JAOVQO010000007.1"/>
</dbReference>
<sequence length="209" mass="21549">MGDQDQELDAAYALKTPEDSVRLYGDWATTYDTDFAAAMDYRSPVEVAREFAGLGGAGPVLDVGAGTGLVGEALKAAGIGPVDGLDISAAMLAEAAAKGAYRDTIVADLTGKLDLSDSAYAGVVSAGTFTSGHVGPEAFEELLRIAVPGAIFAVTVHSAVYEAGGFAAHFASLGPRIADFRTVPFRVYGPAAEGEHSDDIGWIVSFRKA</sequence>
<reference evidence="2 3" key="1">
    <citation type="submission" date="2022-10" db="EMBL/GenBank/DDBJ databases">
        <title>Defluviimonas sp. nov., isolated from ocean surface sediments.</title>
        <authorList>
            <person name="He W."/>
            <person name="Wang L."/>
            <person name="Zhang D.-F."/>
        </authorList>
    </citation>
    <scope>NUCLEOTIDE SEQUENCE [LARGE SCALE GENOMIC DNA]</scope>
    <source>
        <strain evidence="2 3">WL0024</strain>
    </source>
</reference>
<name>A0ABT2X2N2_9RHOB</name>
<dbReference type="SUPFAM" id="SSF53335">
    <property type="entry name" value="S-adenosyl-L-methionine-dependent methyltransferases"/>
    <property type="match status" value="1"/>
</dbReference>
<dbReference type="GO" id="GO:0032259">
    <property type="term" value="P:methylation"/>
    <property type="evidence" value="ECO:0007669"/>
    <property type="project" value="UniProtKB-KW"/>
</dbReference>
<accession>A0ABT2X2N2</accession>
<dbReference type="GO" id="GO:0008168">
    <property type="term" value="F:methyltransferase activity"/>
    <property type="evidence" value="ECO:0007669"/>
    <property type="project" value="UniProtKB-KW"/>
</dbReference>
<dbReference type="InterPro" id="IPR041698">
    <property type="entry name" value="Methyltransf_25"/>
</dbReference>
<dbReference type="Gene3D" id="3.40.50.150">
    <property type="entry name" value="Vaccinia Virus protein VP39"/>
    <property type="match status" value="1"/>
</dbReference>
<organism evidence="2 3">
    <name type="scientific">Albidovulum salinarum</name>
    <dbReference type="NCBI Taxonomy" id="2984153"/>
    <lineage>
        <taxon>Bacteria</taxon>
        <taxon>Pseudomonadati</taxon>
        <taxon>Pseudomonadota</taxon>
        <taxon>Alphaproteobacteria</taxon>
        <taxon>Rhodobacterales</taxon>
        <taxon>Paracoccaceae</taxon>
        <taxon>Albidovulum</taxon>
    </lineage>
</organism>
<dbReference type="CDD" id="cd02440">
    <property type="entry name" value="AdoMet_MTases"/>
    <property type="match status" value="1"/>
</dbReference>
<comment type="caution">
    <text evidence="2">The sequence shown here is derived from an EMBL/GenBank/DDBJ whole genome shotgun (WGS) entry which is preliminary data.</text>
</comment>